<feature type="transmembrane region" description="Helical" evidence="1">
    <location>
        <begin position="298"/>
        <end position="317"/>
    </location>
</feature>
<feature type="transmembrane region" description="Helical" evidence="1">
    <location>
        <begin position="29"/>
        <end position="53"/>
    </location>
</feature>
<evidence type="ECO:0000313" key="3">
    <source>
        <dbReference type="Proteomes" id="UP000725649"/>
    </source>
</evidence>
<gene>
    <name evidence="2" type="ORF">E7027_04480</name>
</gene>
<comment type="caution">
    <text evidence="2">The sequence shown here is derived from an EMBL/GenBank/DDBJ whole genome shotgun (WGS) entry which is preliminary data.</text>
</comment>
<dbReference type="EMBL" id="SUVG01000005">
    <property type="protein sequence ID" value="MBE6421371.1"/>
    <property type="molecule type" value="Genomic_DNA"/>
</dbReference>
<evidence type="ECO:0000313" key="2">
    <source>
        <dbReference type="EMBL" id="MBE6421371.1"/>
    </source>
</evidence>
<keyword evidence="1" id="KW-0812">Transmembrane</keyword>
<protein>
    <submittedName>
        <fullName evidence="2">Uncharacterized protein</fullName>
    </submittedName>
</protein>
<accession>A0A928DQM6</accession>
<feature type="transmembrane region" description="Helical" evidence="1">
    <location>
        <begin position="248"/>
        <end position="278"/>
    </location>
</feature>
<reference evidence="2" key="1">
    <citation type="submission" date="2019-04" db="EMBL/GenBank/DDBJ databases">
        <title>Evolution of Biomass-Degrading Anaerobic Consortia Revealed by Metagenomics.</title>
        <authorList>
            <person name="Peng X."/>
        </authorList>
    </citation>
    <scope>NUCLEOTIDE SEQUENCE</scope>
    <source>
        <strain evidence="2">SIG66</strain>
    </source>
</reference>
<feature type="transmembrane region" description="Helical" evidence="1">
    <location>
        <begin position="73"/>
        <end position="103"/>
    </location>
</feature>
<sequence>MPTKKEAWHGFWSDSWESFKFILKEKENIFFSLLQLATIAIAYYVWVQMIGWIPQEVWDIVEKDEDAGSIISWILWWWSFLCVGVAAYPIGIFTACMSASFTLHKQGRSSTILECLKIVLAKSWPLWIFSWVDAWMTVERIMDRIPKKKDRTPRSVKILKELIYQFWKTATLGVIPALIYGRTVEEACSDSLYLLKKKMFDIGKLRVIYSLLCWIIGIGTYVSLIFLIPEIDAFAQKYKLTDIFAFYLYAGIPLVLALFIVVVCLRPLYIISATRIYLDCAQRRSLPARLPEPSVKGLSAFVGFGVLCILISVIMLYRDQLGLTFIFKLGI</sequence>
<keyword evidence="1" id="KW-0472">Membrane</keyword>
<proteinExistence type="predicted"/>
<keyword evidence="1" id="KW-1133">Transmembrane helix</keyword>
<evidence type="ECO:0000256" key="1">
    <source>
        <dbReference type="SAM" id="Phobius"/>
    </source>
</evidence>
<dbReference type="AlphaFoldDB" id="A0A928DQM6"/>
<feature type="transmembrane region" description="Helical" evidence="1">
    <location>
        <begin position="207"/>
        <end position="228"/>
    </location>
</feature>
<name>A0A928DQM6_9BACT</name>
<organism evidence="2 3">
    <name type="scientific">Candidatus Avelusimicrobium gallicola</name>
    <dbReference type="NCBI Taxonomy" id="2562704"/>
    <lineage>
        <taxon>Bacteria</taxon>
        <taxon>Pseudomonadati</taxon>
        <taxon>Elusimicrobiota</taxon>
        <taxon>Elusimicrobia</taxon>
        <taxon>Elusimicrobiales</taxon>
        <taxon>Elusimicrobiaceae</taxon>
        <taxon>Candidatus Avelusimicrobium</taxon>
    </lineage>
</organism>
<dbReference type="Proteomes" id="UP000725649">
    <property type="component" value="Unassembled WGS sequence"/>
</dbReference>